<sequence length="35" mass="4067">MIQDFTREIKEVLKLLNSKDVTEIAVDNTPSKNIY</sequence>
<dbReference type="Proteomes" id="UP000581688">
    <property type="component" value="Unassembled WGS sequence"/>
</dbReference>
<gene>
    <name evidence="1" type="ORF">HNQ94_000947</name>
</gene>
<evidence type="ECO:0000313" key="2">
    <source>
        <dbReference type="Proteomes" id="UP000581688"/>
    </source>
</evidence>
<dbReference type="EMBL" id="JACHGH010000002">
    <property type="protein sequence ID" value="MBB6452502.1"/>
    <property type="molecule type" value="Genomic_DNA"/>
</dbReference>
<proteinExistence type="predicted"/>
<organism evidence="1 2">
    <name type="scientific">Salirhabdus euzebyi</name>
    <dbReference type="NCBI Taxonomy" id="394506"/>
    <lineage>
        <taxon>Bacteria</taxon>
        <taxon>Bacillati</taxon>
        <taxon>Bacillota</taxon>
        <taxon>Bacilli</taxon>
        <taxon>Bacillales</taxon>
        <taxon>Bacillaceae</taxon>
        <taxon>Salirhabdus</taxon>
    </lineage>
</organism>
<name>A0A841Q259_9BACI</name>
<protein>
    <submittedName>
        <fullName evidence="1">Uncharacterized protein</fullName>
    </submittedName>
</protein>
<keyword evidence="2" id="KW-1185">Reference proteome</keyword>
<accession>A0A841Q259</accession>
<reference evidence="1 2" key="1">
    <citation type="submission" date="2020-08" db="EMBL/GenBank/DDBJ databases">
        <title>Genomic Encyclopedia of Type Strains, Phase IV (KMG-IV): sequencing the most valuable type-strain genomes for metagenomic binning, comparative biology and taxonomic classification.</title>
        <authorList>
            <person name="Goeker M."/>
        </authorList>
    </citation>
    <scope>NUCLEOTIDE SEQUENCE [LARGE SCALE GENOMIC DNA]</scope>
    <source>
        <strain evidence="1 2">DSM 19612</strain>
    </source>
</reference>
<dbReference type="AlphaFoldDB" id="A0A841Q259"/>
<evidence type="ECO:0000313" key="1">
    <source>
        <dbReference type="EMBL" id="MBB6452502.1"/>
    </source>
</evidence>
<comment type="caution">
    <text evidence="1">The sequence shown here is derived from an EMBL/GenBank/DDBJ whole genome shotgun (WGS) entry which is preliminary data.</text>
</comment>